<dbReference type="PANTHER" id="PTHR33154">
    <property type="entry name" value="TRANSCRIPTIONAL REGULATOR, ARSR FAMILY"/>
    <property type="match status" value="1"/>
</dbReference>
<dbReference type="SMART" id="SM00418">
    <property type="entry name" value="HTH_ARSR"/>
    <property type="match status" value="1"/>
</dbReference>
<dbReference type="Pfam" id="PF19361">
    <property type="entry name" value="DUF5937"/>
    <property type="match status" value="1"/>
</dbReference>
<dbReference type="EMBL" id="JBEZFP010000100">
    <property type="protein sequence ID" value="MEU8137803.1"/>
    <property type="molecule type" value="Genomic_DNA"/>
</dbReference>
<evidence type="ECO:0000259" key="4">
    <source>
        <dbReference type="PROSITE" id="PS50987"/>
    </source>
</evidence>
<protein>
    <submittedName>
        <fullName evidence="5">Metalloregulator ArsR/SmtB family transcription factor</fullName>
    </submittedName>
</protein>
<reference evidence="5 6" key="1">
    <citation type="submission" date="2024-06" db="EMBL/GenBank/DDBJ databases">
        <title>The Natural Products Discovery Center: Release of the First 8490 Sequenced Strains for Exploring Actinobacteria Biosynthetic Diversity.</title>
        <authorList>
            <person name="Kalkreuter E."/>
            <person name="Kautsar S.A."/>
            <person name="Yang D."/>
            <person name="Bader C.D."/>
            <person name="Teijaro C.N."/>
            <person name="Fluegel L."/>
            <person name="Davis C.M."/>
            <person name="Simpson J.R."/>
            <person name="Lauterbach L."/>
            <person name="Steele A.D."/>
            <person name="Gui C."/>
            <person name="Meng S."/>
            <person name="Li G."/>
            <person name="Viehrig K."/>
            <person name="Ye F."/>
            <person name="Su P."/>
            <person name="Kiefer A.F."/>
            <person name="Nichols A."/>
            <person name="Cepeda A.J."/>
            <person name="Yan W."/>
            <person name="Fan B."/>
            <person name="Jiang Y."/>
            <person name="Adhikari A."/>
            <person name="Zheng C.-J."/>
            <person name="Schuster L."/>
            <person name="Cowan T.M."/>
            <person name="Smanski M.J."/>
            <person name="Chevrette M.G."/>
            <person name="De Carvalho L.P.S."/>
            <person name="Shen B."/>
        </authorList>
    </citation>
    <scope>NUCLEOTIDE SEQUENCE [LARGE SCALE GENOMIC DNA]</scope>
    <source>
        <strain evidence="5 6">NPDC048946</strain>
    </source>
</reference>
<dbReference type="PANTHER" id="PTHR33154:SF33">
    <property type="entry name" value="TRANSCRIPTIONAL REPRESSOR SDPR"/>
    <property type="match status" value="1"/>
</dbReference>
<dbReference type="PROSITE" id="PS50987">
    <property type="entry name" value="HTH_ARSR_2"/>
    <property type="match status" value="1"/>
</dbReference>
<dbReference type="PRINTS" id="PR00778">
    <property type="entry name" value="HTHARSR"/>
</dbReference>
<dbReference type="InterPro" id="IPR051081">
    <property type="entry name" value="HTH_MetalResp_TranReg"/>
</dbReference>
<feature type="domain" description="HTH arsR-type" evidence="4">
    <location>
        <begin position="289"/>
        <end position="380"/>
    </location>
</feature>
<evidence type="ECO:0000256" key="1">
    <source>
        <dbReference type="ARBA" id="ARBA00023015"/>
    </source>
</evidence>
<dbReference type="InterPro" id="IPR036388">
    <property type="entry name" value="WH-like_DNA-bd_sf"/>
</dbReference>
<dbReference type="RefSeq" id="WP_358360242.1">
    <property type="nucleotide sequence ID" value="NZ_JBEZFP010000100.1"/>
</dbReference>
<evidence type="ECO:0000313" key="6">
    <source>
        <dbReference type="Proteomes" id="UP001551482"/>
    </source>
</evidence>
<name>A0ABV3DPX3_9ACTN</name>
<dbReference type="CDD" id="cd00090">
    <property type="entry name" value="HTH_ARSR"/>
    <property type="match status" value="1"/>
</dbReference>
<dbReference type="InterPro" id="IPR036390">
    <property type="entry name" value="WH_DNA-bd_sf"/>
</dbReference>
<dbReference type="Gene3D" id="1.10.10.10">
    <property type="entry name" value="Winged helix-like DNA-binding domain superfamily/Winged helix DNA-binding domain"/>
    <property type="match status" value="1"/>
</dbReference>
<accession>A0ABV3DPX3</accession>
<proteinExistence type="predicted"/>
<dbReference type="InterPro" id="IPR011991">
    <property type="entry name" value="ArsR-like_HTH"/>
</dbReference>
<gene>
    <name evidence="5" type="ORF">AB0C36_30350</name>
</gene>
<keyword evidence="1" id="KW-0805">Transcription regulation</keyword>
<evidence type="ECO:0000256" key="3">
    <source>
        <dbReference type="ARBA" id="ARBA00023163"/>
    </source>
</evidence>
<evidence type="ECO:0000313" key="5">
    <source>
        <dbReference type="EMBL" id="MEU8137803.1"/>
    </source>
</evidence>
<keyword evidence="3" id="KW-0804">Transcription</keyword>
<dbReference type="Pfam" id="PF01022">
    <property type="entry name" value="HTH_5"/>
    <property type="match status" value="1"/>
</dbReference>
<sequence length="380" mass="42529">MRLRFADGASDLVVFGCSAAYEALRSLHVLGNVKSHPLHISWVLTARARMTDELKGEFDRFAFWCARGPLGFPRIWSPTDGRSWSDEIAALQKAPIRDFTEPLISMALAQNGRMRPAPGELTSELQQQALKSVAEAHRASLPAMHELIAEPERFRGRFAEFLDAYWQTCIAPDWPRLEQYLLAETGRCRHLAERGGVPRMLAEALAHVDVTRDSAGTGSGELVSLPSPVRRGPLPMEVTLGQGDQLLFVPSHFAWPKVSFVVLRDRQGDADRMTVHLTYALAEMRAQARIPDPPVDLLKLLRAAGDPTRMKILRLLRIRARSTREVAGLLDLTEAAISKHLKLLADAGWVDQERHSYYVYYRVAPHARDNLVHGLDQLLG</sequence>
<dbReference type="InterPro" id="IPR045981">
    <property type="entry name" value="DUF5937"/>
</dbReference>
<dbReference type="SUPFAM" id="SSF46785">
    <property type="entry name" value="Winged helix' DNA-binding domain"/>
    <property type="match status" value="1"/>
</dbReference>
<evidence type="ECO:0000256" key="2">
    <source>
        <dbReference type="ARBA" id="ARBA00023125"/>
    </source>
</evidence>
<keyword evidence="2" id="KW-0238">DNA-binding</keyword>
<comment type="caution">
    <text evidence="5">The sequence shown here is derived from an EMBL/GenBank/DDBJ whole genome shotgun (WGS) entry which is preliminary data.</text>
</comment>
<dbReference type="Proteomes" id="UP001551482">
    <property type="component" value="Unassembled WGS sequence"/>
</dbReference>
<dbReference type="NCBIfam" id="NF033788">
    <property type="entry name" value="HTH_metalloreg"/>
    <property type="match status" value="1"/>
</dbReference>
<keyword evidence="6" id="KW-1185">Reference proteome</keyword>
<organism evidence="5 6">
    <name type="scientific">Streptodolium elevatio</name>
    <dbReference type="NCBI Taxonomy" id="3157996"/>
    <lineage>
        <taxon>Bacteria</taxon>
        <taxon>Bacillati</taxon>
        <taxon>Actinomycetota</taxon>
        <taxon>Actinomycetes</taxon>
        <taxon>Kitasatosporales</taxon>
        <taxon>Streptomycetaceae</taxon>
        <taxon>Streptodolium</taxon>
    </lineage>
</organism>
<dbReference type="InterPro" id="IPR001845">
    <property type="entry name" value="HTH_ArsR_DNA-bd_dom"/>
</dbReference>